<feature type="region of interest" description="Disordered" evidence="1">
    <location>
        <begin position="161"/>
        <end position="180"/>
    </location>
</feature>
<proteinExistence type="predicted"/>
<dbReference type="InterPro" id="IPR039422">
    <property type="entry name" value="MarR/SlyA-like"/>
</dbReference>
<dbReference type="SMART" id="SM00347">
    <property type="entry name" value="HTH_MARR"/>
    <property type="match status" value="1"/>
</dbReference>
<gene>
    <name evidence="3" type="ORF">E4U91_17070</name>
</gene>
<protein>
    <submittedName>
        <fullName evidence="3">MarR family transcriptional regulator</fullName>
    </submittedName>
</protein>
<evidence type="ECO:0000313" key="3">
    <source>
        <dbReference type="EMBL" id="TKT05063.1"/>
    </source>
</evidence>
<dbReference type="GO" id="GO:0006950">
    <property type="term" value="P:response to stress"/>
    <property type="evidence" value="ECO:0007669"/>
    <property type="project" value="TreeGrafter"/>
</dbReference>
<dbReference type="PANTHER" id="PTHR33164:SF106">
    <property type="entry name" value="TRANSCRIPTIONAL REGULATORY PROTEIN"/>
    <property type="match status" value="1"/>
</dbReference>
<evidence type="ECO:0000259" key="2">
    <source>
        <dbReference type="PROSITE" id="PS50995"/>
    </source>
</evidence>
<accession>A0A4V6AWS8</accession>
<reference evidence="3 4" key="1">
    <citation type="submission" date="2019-04" db="EMBL/GenBank/DDBJ databases">
        <title>Streptomyces lasaliensis sp. nov., an Actinomycete isolated from soil which produces the polyether antibiotic lasalocid.</title>
        <authorList>
            <person name="Erwin G."/>
            <person name="Haber C."/>
        </authorList>
    </citation>
    <scope>NUCLEOTIDE SEQUENCE [LARGE SCALE GENOMIC DNA]</scope>
    <source>
        <strain evidence="3 4">X-537</strain>
    </source>
</reference>
<comment type="caution">
    <text evidence="3">The sequence shown here is derived from an EMBL/GenBank/DDBJ whole genome shotgun (WGS) entry which is preliminary data.</text>
</comment>
<dbReference type="Gene3D" id="1.10.10.10">
    <property type="entry name" value="Winged helix-like DNA-binding domain superfamily/Winged helix DNA-binding domain"/>
    <property type="match status" value="1"/>
</dbReference>
<dbReference type="OrthoDB" id="162531at2"/>
<dbReference type="Pfam" id="PF01047">
    <property type="entry name" value="MarR"/>
    <property type="match status" value="1"/>
</dbReference>
<dbReference type="GO" id="GO:0003700">
    <property type="term" value="F:DNA-binding transcription factor activity"/>
    <property type="evidence" value="ECO:0007669"/>
    <property type="project" value="InterPro"/>
</dbReference>
<evidence type="ECO:0000256" key="1">
    <source>
        <dbReference type="SAM" id="MobiDB-lite"/>
    </source>
</evidence>
<dbReference type="InterPro" id="IPR036388">
    <property type="entry name" value="WH-like_DNA-bd_sf"/>
</dbReference>
<sequence>MPDEAVEPATSDRPTATPAQALSAMDDLIAGSMVGQQEMAQRLGVNVTDLTTFAYVLQAGEHLVTAGELATKVHVTTGAVTGILNRLERAGWITRRADPTDRRRVRVAAEPEAVARVLALYGPYYERLTALFASYAPDEIAVLTDWFRRATELANAYREELRGQERGAGDAGRSPEAPGG</sequence>
<evidence type="ECO:0000313" key="4">
    <source>
        <dbReference type="Proteomes" id="UP000305929"/>
    </source>
</evidence>
<name>A0A4V6AWS8_STRLS</name>
<feature type="domain" description="HTH marR-type" evidence="2">
    <location>
        <begin position="11"/>
        <end position="152"/>
    </location>
</feature>
<dbReference type="InterPro" id="IPR036390">
    <property type="entry name" value="WH_DNA-bd_sf"/>
</dbReference>
<keyword evidence="4" id="KW-1185">Reference proteome</keyword>
<organism evidence="3 4">
    <name type="scientific">Streptomyces lasalocidi</name>
    <name type="common">Streptomyces lasaliensis</name>
    <dbReference type="NCBI Taxonomy" id="324833"/>
    <lineage>
        <taxon>Bacteria</taxon>
        <taxon>Bacillati</taxon>
        <taxon>Actinomycetota</taxon>
        <taxon>Actinomycetes</taxon>
        <taxon>Kitasatosporales</taxon>
        <taxon>Streptomycetaceae</taxon>
        <taxon>Streptomyces</taxon>
    </lineage>
</organism>
<dbReference type="PANTHER" id="PTHR33164">
    <property type="entry name" value="TRANSCRIPTIONAL REGULATOR, MARR FAMILY"/>
    <property type="match status" value="1"/>
</dbReference>
<dbReference type="EMBL" id="SZNQ01000001">
    <property type="protein sequence ID" value="TKT05063.1"/>
    <property type="molecule type" value="Genomic_DNA"/>
</dbReference>
<dbReference type="PROSITE" id="PS50995">
    <property type="entry name" value="HTH_MARR_2"/>
    <property type="match status" value="1"/>
</dbReference>
<dbReference type="AlphaFoldDB" id="A0A4V6AWS8"/>
<dbReference type="InterPro" id="IPR000835">
    <property type="entry name" value="HTH_MarR-typ"/>
</dbReference>
<dbReference type="Proteomes" id="UP000305929">
    <property type="component" value="Unassembled WGS sequence"/>
</dbReference>
<dbReference type="SUPFAM" id="SSF46785">
    <property type="entry name" value="Winged helix' DNA-binding domain"/>
    <property type="match status" value="1"/>
</dbReference>